<dbReference type="EMBL" id="DXBX01000062">
    <property type="protein sequence ID" value="HIZ33453.1"/>
    <property type="molecule type" value="Genomic_DNA"/>
</dbReference>
<accession>A0A9D2E9S4</accession>
<protein>
    <submittedName>
        <fullName evidence="1">Uncharacterized protein</fullName>
    </submittedName>
</protein>
<reference evidence="1" key="1">
    <citation type="journal article" date="2021" name="PeerJ">
        <title>Extensive microbial diversity within the chicken gut microbiome revealed by metagenomics and culture.</title>
        <authorList>
            <person name="Gilroy R."/>
            <person name="Ravi A."/>
            <person name="Getino M."/>
            <person name="Pursley I."/>
            <person name="Horton D.L."/>
            <person name="Alikhan N.F."/>
            <person name="Baker D."/>
            <person name="Gharbi K."/>
            <person name="Hall N."/>
            <person name="Watson M."/>
            <person name="Adriaenssens E.M."/>
            <person name="Foster-Nyarko E."/>
            <person name="Jarju S."/>
            <person name="Secka A."/>
            <person name="Antonio M."/>
            <person name="Oren A."/>
            <person name="Chaudhuri R.R."/>
            <person name="La Ragione R."/>
            <person name="Hildebrand F."/>
            <person name="Pallen M.J."/>
        </authorList>
    </citation>
    <scope>NUCLEOTIDE SEQUENCE</scope>
    <source>
        <strain evidence="1">ChiHjej9B8-1298</strain>
    </source>
</reference>
<evidence type="ECO:0000313" key="2">
    <source>
        <dbReference type="Proteomes" id="UP000824028"/>
    </source>
</evidence>
<sequence length="154" mass="17937">MAENLSRHLKGLFTAEDLTESGVIIRQDRCLTLQHYHYDCYRSRNTQGVPYGKTVSNLLFFTVRLPHPKDGQFFFQQLKNNIPHTFSFLFNATFDEHGSLKSYDNALTVRGFLVDLEEEFHSSEDEQMQLHVQILLNAITYIGREQHKTLVISQ</sequence>
<evidence type="ECO:0000313" key="1">
    <source>
        <dbReference type="EMBL" id="HIZ33453.1"/>
    </source>
</evidence>
<gene>
    <name evidence="1" type="ORF">H9814_07955</name>
</gene>
<reference evidence="1" key="2">
    <citation type="submission" date="2021-04" db="EMBL/GenBank/DDBJ databases">
        <authorList>
            <person name="Gilroy R."/>
        </authorList>
    </citation>
    <scope>NUCLEOTIDE SEQUENCE</scope>
    <source>
        <strain evidence="1">ChiHjej9B8-1298</strain>
    </source>
</reference>
<organism evidence="1 2">
    <name type="scientific">Candidatus Bacteroides merdigallinarum</name>
    <dbReference type="NCBI Taxonomy" id="2838473"/>
    <lineage>
        <taxon>Bacteria</taxon>
        <taxon>Pseudomonadati</taxon>
        <taxon>Bacteroidota</taxon>
        <taxon>Bacteroidia</taxon>
        <taxon>Bacteroidales</taxon>
        <taxon>Bacteroidaceae</taxon>
        <taxon>Bacteroides</taxon>
    </lineage>
</organism>
<name>A0A9D2E9S4_9BACE</name>
<proteinExistence type="predicted"/>
<comment type="caution">
    <text evidence="1">The sequence shown here is derived from an EMBL/GenBank/DDBJ whole genome shotgun (WGS) entry which is preliminary data.</text>
</comment>
<dbReference type="Proteomes" id="UP000824028">
    <property type="component" value="Unassembled WGS sequence"/>
</dbReference>
<dbReference type="AlphaFoldDB" id="A0A9D2E9S4"/>